<keyword evidence="2" id="KW-1185">Reference proteome</keyword>
<dbReference type="Proteomes" id="UP000646745">
    <property type="component" value="Unassembled WGS sequence"/>
</dbReference>
<evidence type="ECO:0000313" key="1">
    <source>
        <dbReference type="EMBL" id="GHB11851.1"/>
    </source>
</evidence>
<proteinExistence type="predicted"/>
<gene>
    <name evidence="1" type="ORF">GCM10009038_06810</name>
</gene>
<accession>A0ABQ3DQC4</accession>
<name>A0ABQ3DQC4_9GAMM</name>
<reference evidence="2" key="1">
    <citation type="journal article" date="2019" name="Int. J. Syst. Evol. Microbiol.">
        <title>The Global Catalogue of Microorganisms (GCM) 10K type strain sequencing project: providing services to taxonomists for standard genome sequencing and annotation.</title>
        <authorList>
            <consortium name="The Broad Institute Genomics Platform"/>
            <consortium name="The Broad Institute Genome Sequencing Center for Infectious Disease"/>
            <person name="Wu L."/>
            <person name="Ma J."/>
        </authorList>
    </citation>
    <scope>NUCLEOTIDE SEQUENCE [LARGE SCALE GENOMIC DNA]</scope>
    <source>
        <strain evidence="2">KCTC 32998</strain>
    </source>
</reference>
<organism evidence="1 2">
    <name type="scientific">Salinicola rhizosphaerae</name>
    <dbReference type="NCBI Taxonomy" id="1443141"/>
    <lineage>
        <taxon>Bacteria</taxon>
        <taxon>Pseudomonadati</taxon>
        <taxon>Pseudomonadota</taxon>
        <taxon>Gammaproteobacteria</taxon>
        <taxon>Oceanospirillales</taxon>
        <taxon>Halomonadaceae</taxon>
        <taxon>Salinicola</taxon>
    </lineage>
</organism>
<dbReference type="RefSeq" id="WP_189443217.1">
    <property type="nucleotide sequence ID" value="NZ_BMZI01000002.1"/>
</dbReference>
<evidence type="ECO:0000313" key="2">
    <source>
        <dbReference type="Proteomes" id="UP000646745"/>
    </source>
</evidence>
<dbReference type="EMBL" id="BMZI01000002">
    <property type="protein sequence ID" value="GHB11851.1"/>
    <property type="molecule type" value="Genomic_DNA"/>
</dbReference>
<sequence>MMSTVPAHDRSVETVPVTIAERHWLDCLDGIADDAHLRDWLAEPRFQGRLIARLRARHQLSPADELPALAEADRRLCRLDTQEAARCARAAGVIVHADAFAQAIQAAQVSALRARFGTELHALALETRDQPRPDVRETPQATDIEALEAAVERDGRRSLIAWYQAQPPAWRAWLALGWPLRLITEHNAADRDAVPENAAPEGAVHEVALHEPKSAPADDAAVAVARLAGEALSARSATGHRPENDHDEESS</sequence>
<comment type="caution">
    <text evidence="1">The sequence shown here is derived from an EMBL/GenBank/DDBJ whole genome shotgun (WGS) entry which is preliminary data.</text>
</comment>
<protein>
    <submittedName>
        <fullName evidence="1">Uncharacterized protein</fullName>
    </submittedName>
</protein>